<dbReference type="InterPro" id="IPR004868">
    <property type="entry name" value="DNA-dir_DNA_pol_B_mt/vir"/>
</dbReference>
<name>A0ABU9G8M0_9GAMM</name>
<evidence type="ECO:0000256" key="4">
    <source>
        <dbReference type="ARBA" id="ARBA00022695"/>
    </source>
</evidence>
<evidence type="ECO:0000256" key="6">
    <source>
        <dbReference type="ARBA" id="ARBA00022932"/>
    </source>
</evidence>
<feature type="domain" description="DNA-directed DNA polymerase family B mitochondria/virus" evidence="9">
    <location>
        <begin position="257"/>
        <end position="504"/>
    </location>
</feature>
<organism evidence="10 11">
    <name type="scientific">Marinomonas arenicola</name>
    <dbReference type="NCBI Taxonomy" id="569601"/>
    <lineage>
        <taxon>Bacteria</taxon>
        <taxon>Pseudomonadati</taxon>
        <taxon>Pseudomonadota</taxon>
        <taxon>Gammaproteobacteria</taxon>
        <taxon>Oceanospirillales</taxon>
        <taxon>Oceanospirillaceae</taxon>
        <taxon>Marinomonas</taxon>
    </lineage>
</organism>
<comment type="similarity">
    <text evidence="1">Belongs to the DNA polymerase type-B family.</text>
</comment>
<gene>
    <name evidence="10" type="ORF">V6242_16940</name>
</gene>
<dbReference type="RefSeq" id="WP_341568115.1">
    <property type="nucleotide sequence ID" value="NZ_JBAKAR010000021.1"/>
</dbReference>
<comment type="caution">
    <text evidence="10">The sequence shown here is derived from an EMBL/GenBank/DDBJ whole genome shotgun (WGS) entry which is preliminary data.</text>
</comment>
<evidence type="ECO:0000256" key="1">
    <source>
        <dbReference type="ARBA" id="ARBA00005755"/>
    </source>
</evidence>
<evidence type="ECO:0000256" key="7">
    <source>
        <dbReference type="ARBA" id="ARBA00023125"/>
    </source>
</evidence>
<dbReference type="Pfam" id="PF03175">
    <property type="entry name" value="DNA_pol_B_2"/>
    <property type="match status" value="1"/>
</dbReference>
<keyword evidence="11" id="KW-1185">Reference proteome</keyword>
<proteinExistence type="inferred from homology"/>
<dbReference type="Proteomes" id="UP001379949">
    <property type="component" value="Unassembled WGS sequence"/>
</dbReference>
<protein>
    <recommendedName>
        <fullName evidence="2">DNA-directed DNA polymerase</fullName>
        <ecNumber evidence="2">2.7.7.7</ecNumber>
    </recommendedName>
</protein>
<dbReference type="EMBL" id="JBAKAR010000021">
    <property type="protein sequence ID" value="MEL0614841.1"/>
    <property type="molecule type" value="Genomic_DNA"/>
</dbReference>
<evidence type="ECO:0000256" key="8">
    <source>
        <dbReference type="ARBA" id="ARBA00049244"/>
    </source>
</evidence>
<evidence type="ECO:0000256" key="2">
    <source>
        <dbReference type="ARBA" id="ARBA00012417"/>
    </source>
</evidence>
<evidence type="ECO:0000313" key="11">
    <source>
        <dbReference type="Proteomes" id="UP001379949"/>
    </source>
</evidence>
<keyword evidence="3" id="KW-0808">Transferase</keyword>
<keyword evidence="7" id="KW-0238">DNA-binding</keyword>
<keyword evidence="5" id="KW-0235">DNA replication</keyword>
<dbReference type="InterPro" id="IPR043502">
    <property type="entry name" value="DNA/RNA_pol_sf"/>
</dbReference>
<keyword evidence="4" id="KW-0548">Nucleotidyltransferase</keyword>
<dbReference type="EC" id="2.7.7.7" evidence="2"/>
<sequence>MYEKYDAFLNEEANSNSNIPKQKKTTKTKVIHDQVVKEKFKVTPWPELQETVILAFDTEYQFNEAESCNEVLCYTFSISHGSRSCDGYIPVGSSMRKDRLTFERFVIKCIEHAIESEVLATYPSHLFIVAHFLKADIFNFDKAFDGVAAHLSGIRKTVVSLDSAYGIDVESIKAQRVDKEPLKVRTKSRNTKYIYIKCYDTMLLTPAGKSLSEVGELIDLPKLDIPPPFSIERMKEYQEKDIEGFKEYAIRDAVIARMYIKRVIEFCSLNGLKKLPVTVGSMAVSLFKTNTPESFDLDSVFGYQVKRYERWNTEKQQMHTLHRRMPETMRLLQEQLAISTFHGGRNEAFWLGLTPEQDFNDFDIPSCYTAAMIGLREIDYDSSYQIKDAEGLIGDQCSLALVEFSFPEGTLYPSLPVRIDSGLVYPLSGESFCTGHELEVAIAQNAKIKVKEGMVFPWKNDDRIFESYVSKVRDKRNSFDKGSFDELLWKELGNSLYGKLAQGLRGKNGFDIESGLSNQLPYTALTNPFFATYVTGLARAMLSEILHAIPREYEVISVTTDGFLTNAPLADIPLNGPICNRFNDLYSRICPPESKNVLLEQKHGARQLICMKTRGQVTVKPMEGQKEVLAKAGVRPPQSCLDHNQYMIDLYRNRTSGDTIDASHLRSTRSMYLGRSDMIMEKKTQRLNLEFDFKRDIDQVGSYSADNWEHIGATTKPFKTVQDIEFARASFTGFRSNRCLKEEKDIEDFMDYLAMQKARKDKAVKIQSEESSDGLLIRLFLRFYTRSLLGLDSSVMNSKEMAKWLNDKGYAISPEQVRSAKRSRLIEGAVPRTDKSIRCLKMLLERFSDANLDILFDI</sequence>
<dbReference type="SUPFAM" id="SSF56672">
    <property type="entry name" value="DNA/RNA polymerases"/>
    <property type="match status" value="1"/>
</dbReference>
<evidence type="ECO:0000256" key="3">
    <source>
        <dbReference type="ARBA" id="ARBA00022679"/>
    </source>
</evidence>
<comment type="catalytic activity">
    <reaction evidence="8">
        <text>DNA(n) + a 2'-deoxyribonucleoside 5'-triphosphate = DNA(n+1) + diphosphate</text>
        <dbReference type="Rhea" id="RHEA:22508"/>
        <dbReference type="Rhea" id="RHEA-COMP:17339"/>
        <dbReference type="Rhea" id="RHEA-COMP:17340"/>
        <dbReference type="ChEBI" id="CHEBI:33019"/>
        <dbReference type="ChEBI" id="CHEBI:61560"/>
        <dbReference type="ChEBI" id="CHEBI:173112"/>
        <dbReference type="EC" id="2.7.7.7"/>
    </reaction>
</comment>
<evidence type="ECO:0000313" key="10">
    <source>
        <dbReference type="EMBL" id="MEL0614841.1"/>
    </source>
</evidence>
<keyword evidence="6" id="KW-0239">DNA-directed DNA polymerase</keyword>
<evidence type="ECO:0000259" key="9">
    <source>
        <dbReference type="Pfam" id="PF03175"/>
    </source>
</evidence>
<evidence type="ECO:0000256" key="5">
    <source>
        <dbReference type="ARBA" id="ARBA00022705"/>
    </source>
</evidence>
<accession>A0ABU9G8M0</accession>
<reference evidence="10 11" key="1">
    <citation type="submission" date="2024-02" db="EMBL/GenBank/DDBJ databases">
        <title>Bacteria isolated from the canopy kelp, Nereocystis luetkeana.</title>
        <authorList>
            <person name="Pfister C.A."/>
            <person name="Younker I.T."/>
            <person name="Light S.H."/>
        </authorList>
    </citation>
    <scope>NUCLEOTIDE SEQUENCE [LARGE SCALE GENOMIC DNA]</scope>
    <source>
        <strain evidence="10 11">TI.4.07</strain>
    </source>
</reference>